<dbReference type="KEGG" id="pin:Ping_1736"/>
<protein>
    <recommendedName>
        <fullName evidence="1">Haem-binding uptake Tiki superfamily ChaN domain-containing protein</fullName>
    </recommendedName>
</protein>
<dbReference type="Pfam" id="PF04187">
    <property type="entry name" value="Cofac_haem_bdg"/>
    <property type="match status" value="1"/>
</dbReference>
<dbReference type="STRING" id="357804.Ping_1736"/>
<gene>
    <name evidence="2" type="ordered locus">Ping_1736</name>
</gene>
<feature type="domain" description="Haem-binding uptake Tiki superfamily ChaN" evidence="1">
    <location>
        <begin position="45"/>
        <end position="244"/>
    </location>
</feature>
<name>A1SVK5_PSYIN</name>
<reference evidence="2 3" key="1">
    <citation type="submission" date="2007-01" db="EMBL/GenBank/DDBJ databases">
        <title>Complete sequence of Psychromonas ingrahamii 37.</title>
        <authorList>
            <consortium name="US DOE Joint Genome Institute"/>
            <person name="Copeland A."/>
            <person name="Lucas S."/>
            <person name="Lapidus A."/>
            <person name="Barry K."/>
            <person name="Detter J.C."/>
            <person name="Glavina del Rio T."/>
            <person name="Hammon N."/>
            <person name="Israni S."/>
            <person name="Dalin E."/>
            <person name="Tice H."/>
            <person name="Pitluck S."/>
            <person name="Thompson L.S."/>
            <person name="Brettin T."/>
            <person name="Bruce D."/>
            <person name="Han C."/>
            <person name="Tapia R."/>
            <person name="Schmutz J."/>
            <person name="Larimer F."/>
            <person name="Land M."/>
            <person name="Hauser L."/>
            <person name="Kyrpides N."/>
            <person name="Ivanova N."/>
            <person name="Staley J."/>
            <person name="Richardson P."/>
        </authorList>
    </citation>
    <scope>NUCLEOTIDE SEQUENCE [LARGE SCALE GENOMIC DNA]</scope>
    <source>
        <strain evidence="2 3">37</strain>
    </source>
</reference>
<dbReference type="eggNOG" id="COG3016">
    <property type="taxonomic scope" value="Bacteria"/>
</dbReference>
<dbReference type="InterPro" id="IPR016773">
    <property type="entry name" value="Fe3_uptake_reg_CjrA_prd"/>
</dbReference>
<dbReference type="Gene3D" id="3.40.50.11550">
    <property type="match status" value="1"/>
</dbReference>
<sequence length="309" mass="34984">MLSGCASFMAQKSSVSSRPTAVTTYFDYRIVSANNKAITLQDLSREIKNANVVLIGEWHTHSGIHRFETDLLRALFVQNPNVTLSMEQFSRDSQEIVNQYLAGEIGETTLIKQANTWPNYESDYRPLVEFAKFNKLDLIAGNAPNNIVSCIGREGIEYINRLPEKQRSWLAERISTKDSAYKNHFLASMHHGDEIQNNQQFAAQMAWDETMAESIVRYLDVHPDKQVMHIAGNFHVENGLGIAAGILRRDADLKVVIVTPVSAQRALEKGVGDYRLQVIPPPQKFVKNDNRITYFKSLSVRNNNLQCIQ</sequence>
<dbReference type="OrthoDB" id="1680202at2"/>
<organism evidence="2 3">
    <name type="scientific">Psychromonas ingrahamii (strain DSM 17664 / CCUG 51855 / 37)</name>
    <dbReference type="NCBI Taxonomy" id="357804"/>
    <lineage>
        <taxon>Bacteria</taxon>
        <taxon>Pseudomonadati</taxon>
        <taxon>Pseudomonadota</taxon>
        <taxon>Gammaproteobacteria</taxon>
        <taxon>Alteromonadales</taxon>
        <taxon>Psychromonadaceae</taxon>
        <taxon>Psychromonas</taxon>
    </lineage>
</organism>
<dbReference type="SUPFAM" id="SSF159501">
    <property type="entry name" value="EreA/ChaN-like"/>
    <property type="match status" value="1"/>
</dbReference>
<keyword evidence="3" id="KW-1185">Reference proteome</keyword>
<dbReference type="PIRSF" id="PIRSF020419">
    <property type="entry name" value="Fe_uptake_reg_CjrA_prd"/>
    <property type="match status" value="1"/>
</dbReference>
<evidence type="ECO:0000313" key="3">
    <source>
        <dbReference type="Proteomes" id="UP000000639"/>
    </source>
</evidence>
<dbReference type="HOGENOM" id="CLU_035488_0_0_6"/>
<dbReference type="InterPro" id="IPR007314">
    <property type="entry name" value="Cofac_haem-bd_dom"/>
</dbReference>
<evidence type="ECO:0000313" key="2">
    <source>
        <dbReference type="EMBL" id="ABM03520.1"/>
    </source>
</evidence>
<dbReference type="Proteomes" id="UP000000639">
    <property type="component" value="Chromosome"/>
</dbReference>
<dbReference type="CDD" id="cd14727">
    <property type="entry name" value="ChanN-like"/>
    <property type="match status" value="1"/>
</dbReference>
<dbReference type="EMBL" id="CP000510">
    <property type="protein sequence ID" value="ABM03520.1"/>
    <property type="molecule type" value="Genomic_DNA"/>
</dbReference>
<proteinExistence type="predicted"/>
<accession>A1SVK5</accession>
<dbReference type="AlphaFoldDB" id="A1SVK5"/>
<evidence type="ECO:0000259" key="1">
    <source>
        <dbReference type="Pfam" id="PF04187"/>
    </source>
</evidence>